<feature type="region of interest" description="Disordered" evidence="1">
    <location>
        <begin position="33"/>
        <end position="60"/>
    </location>
</feature>
<feature type="compositionally biased region" description="Basic and acidic residues" evidence="1">
    <location>
        <begin position="121"/>
        <end position="130"/>
    </location>
</feature>
<name>A0A2G9V6W8_TELCI</name>
<dbReference type="AlphaFoldDB" id="A0A2G9V6W8"/>
<dbReference type="OrthoDB" id="5875464at2759"/>
<keyword evidence="3" id="KW-1185">Reference proteome</keyword>
<evidence type="ECO:0000256" key="1">
    <source>
        <dbReference type="SAM" id="MobiDB-lite"/>
    </source>
</evidence>
<accession>A0A2G9V6W8</accession>
<feature type="region of interest" description="Disordered" evidence="1">
    <location>
        <begin position="106"/>
        <end position="130"/>
    </location>
</feature>
<feature type="compositionally biased region" description="Polar residues" evidence="1">
    <location>
        <begin position="106"/>
        <end position="116"/>
    </location>
</feature>
<protein>
    <submittedName>
        <fullName evidence="2">Uncharacterized protein</fullName>
    </submittedName>
</protein>
<dbReference type="EMBL" id="KZ344996">
    <property type="protein sequence ID" value="PIO77470.1"/>
    <property type="molecule type" value="Genomic_DNA"/>
</dbReference>
<sequence length="130" mass="14948">MQLCWTFESEQRPSFVEILSMFEKLRDKIEFQDDKPYPPSCGQYNGAFDLSQDSTSSEKMDADRGIYNQGYNEMERLSEQSRFGSSYQLPSFASSARSPFLLPSNLASYETPNKKSSFVADSEKTEDMRE</sequence>
<organism evidence="2 3">
    <name type="scientific">Teladorsagia circumcincta</name>
    <name type="common">Brown stomach worm</name>
    <name type="synonym">Ostertagia circumcincta</name>
    <dbReference type="NCBI Taxonomy" id="45464"/>
    <lineage>
        <taxon>Eukaryota</taxon>
        <taxon>Metazoa</taxon>
        <taxon>Ecdysozoa</taxon>
        <taxon>Nematoda</taxon>
        <taxon>Chromadorea</taxon>
        <taxon>Rhabditida</taxon>
        <taxon>Rhabditina</taxon>
        <taxon>Rhabditomorpha</taxon>
        <taxon>Strongyloidea</taxon>
        <taxon>Trichostrongylidae</taxon>
        <taxon>Teladorsagia</taxon>
    </lineage>
</organism>
<reference evidence="2 3" key="1">
    <citation type="submission" date="2015-09" db="EMBL/GenBank/DDBJ databases">
        <title>Draft genome of the parasitic nematode Teladorsagia circumcincta isolate WARC Sus (inbred).</title>
        <authorList>
            <person name="Mitreva M."/>
        </authorList>
    </citation>
    <scope>NUCLEOTIDE SEQUENCE [LARGE SCALE GENOMIC DNA]</scope>
    <source>
        <strain evidence="2 3">S</strain>
    </source>
</reference>
<proteinExistence type="predicted"/>
<evidence type="ECO:0000313" key="3">
    <source>
        <dbReference type="Proteomes" id="UP000230423"/>
    </source>
</evidence>
<gene>
    <name evidence="2" type="ORF">TELCIR_00418</name>
</gene>
<dbReference type="Proteomes" id="UP000230423">
    <property type="component" value="Unassembled WGS sequence"/>
</dbReference>
<evidence type="ECO:0000313" key="2">
    <source>
        <dbReference type="EMBL" id="PIO77470.1"/>
    </source>
</evidence>